<evidence type="ECO:0000313" key="3">
    <source>
        <dbReference type="Proteomes" id="UP000306628"/>
    </source>
</evidence>
<keyword evidence="3" id="KW-1185">Reference proteome</keyword>
<dbReference type="Proteomes" id="UP000306628">
    <property type="component" value="Unassembled WGS sequence"/>
</dbReference>
<evidence type="ECO:0000259" key="1">
    <source>
        <dbReference type="PROSITE" id="PS50819"/>
    </source>
</evidence>
<dbReference type="InterPro" id="IPR036844">
    <property type="entry name" value="Hint_dom_sf"/>
</dbReference>
<accession>A0A5S4H3U2</accession>
<dbReference type="InterPro" id="IPR027434">
    <property type="entry name" value="Homing_endonucl"/>
</dbReference>
<reference evidence="2 3" key="1">
    <citation type="submission" date="2019-05" db="EMBL/GenBank/DDBJ databases">
        <title>Draft genome sequence of Nonomuraea zeae DSM 100528.</title>
        <authorList>
            <person name="Saricaoglu S."/>
            <person name="Isik K."/>
        </authorList>
    </citation>
    <scope>NUCLEOTIDE SEQUENCE [LARGE SCALE GENOMIC DNA]</scope>
    <source>
        <strain evidence="2 3">DSM 100528</strain>
    </source>
</reference>
<dbReference type="Pfam" id="PF14528">
    <property type="entry name" value="LAGLIDADG_3"/>
    <property type="match status" value="1"/>
</dbReference>
<dbReference type="Gene3D" id="3.10.28.10">
    <property type="entry name" value="Homing endonucleases"/>
    <property type="match status" value="1"/>
</dbReference>
<evidence type="ECO:0000313" key="2">
    <source>
        <dbReference type="EMBL" id="TMR39602.1"/>
    </source>
</evidence>
<name>A0A5S4H3U2_9ACTN</name>
<protein>
    <recommendedName>
        <fullName evidence="1">DOD-type homing endonuclease domain-containing protein</fullName>
    </recommendedName>
</protein>
<proteinExistence type="predicted"/>
<organism evidence="2 3">
    <name type="scientific">Nonomuraea zeae</name>
    <dbReference type="NCBI Taxonomy" id="1642303"/>
    <lineage>
        <taxon>Bacteria</taxon>
        <taxon>Bacillati</taxon>
        <taxon>Actinomycetota</taxon>
        <taxon>Actinomycetes</taxon>
        <taxon>Streptosporangiales</taxon>
        <taxon>Streptosporangiaceae</taxon>
        <taxon>Nonomuraea</taxon>
    </lineage>
</organism>
<feature type="domain" description="DOD-type homing endonuclease" evidence="1">
    <location>
        <begin position="162"/>
        <end position="295"/>
    </location>
</feature>
<dbReference type="InterPro" id="IPR004860">
    <property type="entry name" value="LAGLIDADG_dom"/>
</dbReference>
<dbReference type="AlphaFoldDB" id="A0A5S4H3U2"/>
<dbReference type="InterPro" id="IPR004042">
    <property type="entry name" value="Intein_endonuc_central"/>
</dbReference>
<comment type="caution">
    <text evidence="2">The sequence shown here is derived from an EMBL/GenBank/DDBJ whole genome shotgun (WGS) entry which is preliminary data.</text>
</comment>
<dbReference type="GO" id="GO:0004519">
    <property type="term" value="F:endonuclease activity"/>
    <property type="evidence" value="ECO:0007669"/>
    <property type="project" value="InterPro"/>
</dbReference>
<dbReference type="PROSITE" id="PS50819">
    <property type="entry name" value="INTEIN_ENDONUCLEASE"/>
    <property type="match status" value="1"/>
</dbReference>
<gene>
    <name evidence="2" type="ORF">ETD85_00895</name>
</gene>
<dbReference type="SUPFAM" id="SSF55608">
    <property type="entry name" value="Homing endonucleases"/>
    <property type="match status" value="1"/>
</dbReference>
<sequence length="391" mass="43719">MPIVVLKELFVAPKCLYRGSAVGREHADVTSEHAGREAHMSAEEPLALDTPIPTPHGWSTMADLKIGDYVFSRDGEPVLVWGVAPIKHGRPCYRVTFDDGDSLVTDATHHWWAFDRKSKQRWAEWTTDQMATANWYSGLRFAVPRPEPLQCGPAHLPLDPYVMGMWLGDGDSRVATLTVGRDDFDETLRNLEEAGMTTSVYDYGEDRGAVQIRFNHGQRYGKQGTSQHALRALGVLGNKHVPDLYLWASQEQRLELLRGLMDSDGYVNERGNCTFTSSSRALVDAVEHLARSMGWRAATGAWQSDERWKNRAAGTWRVSFTPSGDVPFKLKRKSSRCRTLRSESSRAITSIEPVDSVPVRCIAVDSDDHLFLAGRSMLPTHNTHVLASNLE</sequence>
<dbReference type="OrthoDB" id="9804380at2"/>
<dbReference type="SUPFAM" id="SSF51294">
    <property type="entry name" value="Hedgehog/intein (Hint) domain"/>
    <property type="match status" value="1"/>
</dbReference>
<dbReference type="EMBL" id="VCKX01000002">
    <property type="protein sequence ID" value="TMR39602.1"/>
    <property type="molecule type" value="Genomic_DNA"/>
</dbReference>